<proteinExistence type="predicted"/>
<dbReference type="AlphaFoldDB" id="A0A4D7YYK5"/>
<protein>
    <submittedName>
        <fullName evidence="1">Uncharacterized protein</fullName>
    </submittedName>
</protein>
<accession>A0A4D7YYK5</accession>
<evidence type="ECO:0000313" key="2">
    <source>
        <dbReference type="Proteomes" id="UP000298649"/>
    </source>
</evidence>
<dbReference type="RefSeq" id="WP_137004925.1">
    <property type="nucleotide sequence ID" value="NZ_CP039923.1"/>
</dbReference>
<organism evidence="1 2">
    <name type="scientific">Agrobacterium tumefaciens</name>
    <dbReference type="NCBI Taxonomy" id="358"/>
    <lineage>
        <taxon>Bacteria</taxon>
        <taxon>Pseudomonadati</taxon>
        <taxon>Pseudomonadota</taxon>
        <taxon>Alphaproteobacteria</taxon>
        <taxon>Hyphomicrobiales</taxon>
        <taxon>Rhizobiaceae</taxon>
        <taxon>Rhizobium/Agrobacterium group</taxon>
        <taxon>Agrobacterium</taxon>
        <taxon>Agrobacterium tumefaciens complex</taxon>
    </lineage>
</organism>
<dbReference type="Proteomes" id="UP000298649">
    <property type="component" value="Chromosome linear"/>
</dbReference>
<reference evidence="1 2" key="1">
    <citation type="submission" date="2019-04" db="EMBL/GenBank/DDBJ databases">
        <title>Complete genome sequence of Agrobacterium tumefaciens CFBP7129.</title>
        <authorList>
            <person name="Haryono M."/>
            <person name="Lin Y.-C."/>
            <person name="Lai E.-M."/>
            <person name="Kuo C.-H."/>
        </authorList>
    </citation>
    <scope>NUCLEOTIDE SEQUENCE [LARGE SCALE GENOMIC DNA]</scope>
    <source>
        <strain evidence="1 2">CFBP7129</strain>
    </source>
</reference>
<name>A0A4D7YYK5_AGRTU</name>
<gene>
    <name evidence="1" type="ORF">CFBP7129_17690</name>
</gene>
<sequence>MADNAPASAMPDIVHTVIGLADGNWFDMISFGVAVCYAISRWKKCDRAYHLVSSTTGSDIMNGVSLFPLFMLGLSVFSSRALEALLTSNKLILSTAGCVALFAVLEVSRPQQATSQKLAEEPTSGGAALL</sequence>
<dbReference type="EMBL" id="CP039923">
    <property type="protein sequence ID" value="QCL96094.1"/>
    <property type="molecule type" value="Genomic_DNA"/>
</dbReference>
<evidence type="ECO:0000313" key="1">
    <source>
        <dbReference type="EMBL" id="QCL96094.1"/>
    </source>
</evidence>